<reference evidence="2" key="1">
    <citation type="submission" date="2016-04" db="EMBL/GenBank/DDBJ databases">
        <authorList>
            <person name="Nguyen H.D."/>
            <person name="Samba Siva P."/>
            <person name="Cullis J."/>
            <person name="Levesque C.A."/>
            <person name="Hambleton S."/>
        </authorList>
    </citation>
    <scope>NUCLEOTIDE SEQUENCE</scope>
    <source>
        <strain evidence="2">DAOMC 236426</strain>
    </source>
</reference>
<protein>
    <submittedName>
        <fullName evidence="2">Uncharacterized protein</fullName>
    </submittedName>
</protein>
<feature type="region of interest" description="Disordered" evidence="1">
    <location>
        <begin position="76"/>
        <end position="133"/>
    </location>
</feature>
<sequence>MDLDTIIATELREFCEAMSDKLKKYRDIALDSRLTLTAALLHPLNRMELFDTAYPDYTKRAEKALRSLLFELFGNPTTSLSSTAKKSIGFPGRAASSISPLSAARARRRQLNSPPKGSRDKSSTTDKTPDEVD</sequence>
<keyword evidence="3" id="KW-1185">Reference proteome</keyword>
<evidence type="ECO:0000313" key="2">
    <source>
        <dbReference type="EMBL" id="KAE8248971.1"/>
    </source>
</evidence>
<dbReference type="AlphaFoldDB" id="A0A8X7MVQ2"/>
<feature type="compositionally biased region" description="Polar residues" evidence="1">
    <location>
        <begin position="76"/>
        <end position="85"/>
    </location>
</feature>
<proteinExistence type="predicted"/>
<gene>
    <name evidence="2" type="ORF">A4X06_0g3442</name>
</gene>
<comment type="caution">
    <text evidence="2">The sequence shown here is derived from an EMBL/GenBank/DDBJ whole genome shotgun (WGS) entry which is preliminary data.</text>
</comment>
<evidence type="ECO:0000256" key="1">
    <source>
        <dbReference type="SAM" id="MobiDB-lite"/>
    </source>
</evidence>
<evidence type="ECO:0000313" key="3">
    <source>
        <dbReference type="Proteomes" id="UP000077684"/>
    </source>
</evidence>
<reference evidence="2" key="2">
    <citation type="journal article" date="2019" name="IMA Fungus">
        <title>Genome sequencing and comparison of five Tilletia species to identify candidate genes for the detection of regulated species infecting wheat.</title>
        <authorList>
            <person name="Nguyen H.D.T."/>
            <person name="Sultana T."/>
            <person name="Kesanakurti P."/>
            <person name="Hambleton S."/>
        </authorList>
    </citation>
    <scope>NUCLEOTIDE SEQUENCE</scope>
    <source>
        <strain evidence="2">DAOMC 236426</strain>
    </source>
</reference>
<feature type="compositionally biased region" description="Basic and acidic residues" evidence="1">
    <location>
        <begin position="117"/>
        <end position="133"/>
    </location>
</feature>
<dbReference type="EMBL" id="LWDE02000313">
    <property type="protein sequence ID" value="KAE8248971.1"/>
    <property type="molecule type" value="Genomic_DNA"/>
</dbReference>
<accession>A0A8X7MVQ2</accession>
<name>A0A8X7MVQ2_9BASI</name>
<organism evidence="2 3">
    <name type="scientific">Tilletia controversa</name>
    <name type="common">dwarf bunt fungus</name>
    <dbReference type="NCBI Taxonomy" id="13291"/>
    <lineage>
        <taxon>Eukaryota</taxon>
        <taxon>Fungi</taxon>
        <taxon>Dikarya</taxon>
        <taxon>Basidiomycota</taxon>
        <taxon>Ustilaginomycotina</taxon>
        <taxon>Exobasidiomycetes</taxon>
        <taxon>Tilletiales</taxon>
        <taxon>Tilletiaceae</taxon>
        <taxon>Tilletia</taxon>
    </lineage>
</organism>
<dbReference type="Proteomes" id="UP000077684">
    <property type="component" value="Unassembled WGS sequence"/>
</dbReference>